<reference evidence="1 2" key="1">
    <citation type="journal article" date="2018" name="Sci. Data">
        <title>The draft genome sequence of cork oak.</title>
        <authorList>
            <person name="Ramos A.M."/>
            <person name="Usie A."/>
            <person name="Barbosa P."/>
            <person name="Barros P.M."/>
            <person name="Capote T."/>
            <person name="Chaves I."/>
            <person name="Simoes F."/>
            <person name="Abreu I."/>
            <person name="Carrasquinho I."/>
            <person name="Faro C."/>
            <person name="Guimaraes J.B."/>
            <person name="Mendonca D."/>
            <person name="Nobrega F."/>
            <person name="Rodrigues L."/>
            <person name="Saibo N.J.M."/>
            <person name="Varela M.C."/>
            <person name="Egas C."/>
            <person name="Matos J."/>
            <person name="Miguel C.M."/>
            <person name="Oliveira M.M."/>
            <person name="Ricardo C.P."/>
            <person name="Goncalves S."/>
        </authorList>
    </citation>
    <scope>NUCLEOTIDE SEQUENCE [LARGE SCALE GENOMIC DNA]</scope>
    <source>
        <strain evidence="2">cv. HL8</strain>
    </source>
</reference>
<dbReference type="AlphaFoldDB" id="A0AAW0LN71"/>
<dbReference type="Proteomes" id="UP000237347">
    <property type="component" value="Unassembled WGS sequence"/>
</dbReference>
<proteinExistence type="predicted"/>
<dbReference type="EMBL" id="PKMF04000075">
    <property type="protein sequence ID" value="KAK7852502.1"/>
    <property type="molecule type" value="Genomic_DNA"/>
</dbReference>
<protein>
    <submittedName>
        <fullName evidence="1">Uncharacterized protein</fullName>
    </submittedName>
</protein>
<evidence type="ECO:0000313" key="2">
    <source>
        <dbReference type="Proteomes" id="UP000237347"/>
    </source>
</evidence>
<sequence length="110" mass="12373">MINVYYSLGPSPDLDRRKHWLRLGTIANLHKHVPEEVHDVLQVSIKALTAYFVGFRIVARNHLLSYDIKYKSHGRVEFLALHCSWNKAMISEGNGNSLLVSGDSDAGISI</sequence>
<accession>A0AAW0LN71</accession>
<name>A0AAW0LN71_QUESU</name>
<keyword evidence="2" id="KW-1185">Reference proteome</keyword>
<gene>
    <name evidence="1" type="ORF">CFP56_038862</name>
</gene>
<evidence type="ECO:0000313" key="1">
    <source>
        <dbReference type="EMBL" id="KAK7852502.1"/>
    </source>
</evidence>
<organism evidence="1 2">
    <name type="scientific">Quercus suber</name>
    <name type="common">Cork oak</name>
    <dbReference type="NCBI Taxonomy" id="58331"/>
    <lineage>
        <taxon>Eukaryota</taxon>
        <taxon>Viridiplantae</taxon>
        <taxon>Streptophyta</taxon>
        <taxon>Embryophyta</taxon>
        <taxon>Tracheophyta</taxon>
        <taxon>Spermatophyta</taxon>
        <taxon>Magnoliopsida</taxon>
        <taxon>eudicotyledons</taxon>
        <taxon>Gunneridae</taxon>
        <taxon>Pentapetalae</taxon>
        <taxon>rosids</taxon>
        <taxon>fabids</taxon>
        <taxon>Fagales</taxon>
        <taxon>Fagaceae</taxon>
        <taxon>Quercus</taxon>
    </lineage>
</organism>
<comment type="caution">
    <text evidence="1">The sequence shown here is derived from an EMBL/GenBank/DDBJ whole genome shotgun (WGS) entry which is preliminary data.</text>
</comment>